<reference evidence="9 10" key="1">
    <citation type="journal article" name="Sci. Rep.">
        <title>Telomere-to-telomere assembled and centromere annotated genomes of the two main subspecies of the button mushroom Agaricus bisporus reveal especially polymorphic chromosome ends.</title>
        <authorList>
            <person name="Sonnenberg A.S.M."/>
            <person name="Sedaghat-Telgerd N."/>
            <person name="Lavrijssen B."/>
            <person name="Ohm R.A."/>
            <person name="Hendrickx P.M."/>
            <person name="Scholtmeijer K."/>
            <person name="Baars J.J.P."/>
            <person name="van Peer A."/>
        </authorList>
    </citation>
    <scope>NUCLEOTIDE SEQUENCE [LARGE SCALE GENOMIC DNA]</scope>
    <source>
        <strain evidence="9 10">H119_p4</strain>
    </source>
</reference>
<keyword evidence="2" id="KW-0813">Transport</keyword>
<evidence type="ECO:0000313" key="9">
    <source>
        <dbReference type="EMBL" id="KAF7776161.1"/>
    </source>
</evidence>
<evidence type="ECO:0000256" key="5">
    <source>
        <dbReference type="ARBA" id="ARBA00022989"/>
    </source>
</evidence>
<evidence type="ECO:0000256" key="3">
    <source>
        <dbReference type="ARBA" id="ARBA00022692"/>
    </source>
</evidence>
<evidence type="ECO:0000256" key="6">
    <source>
        <dbReference type="ARBA" id="ARBA00023136"/>
    </source>
</evidence>
<gene>
    <name evidence="9" type="ORF">Agabi119p4_4554</name>
</gene>
<feature type="signal peptide" evidence="8">
    <location>
        <begin position="1"/>
        <end position="17"/>
    </location>
</feature>
<evidence type="ECO:0000256" key="7">
    <source>
        <dbReference type="ARBA" id="ARBA00024203"/>
    </source>
</evidence>
<evidence type="ECO:0000256" key="2">
    <source>
        <dbReference type="ARBA" id="ARBA00022448"/>
    </source>
</evidence>
<keyword evidence="8" id="KW-0732">Signal</keyword>
<evidence type="ECO:0000313" key="10">
    <source>
        <dbReference type="Proteomes" id="UP000629468"/>
    </source>
</evidence>
<keyword evidence="3" id="KW-0812">Transmembrane</keyword>
<dbReference type="Pfam" id="PF08571">
    <property type="entry name" value="Yos1"/>
    <property type="match status" value="1"/>
</dbReference>
<name>A0A8H7KHE5_AGABI</name>
<comment type="caution">
    <text evidence="9">The sequence shown here is derived from an EMBL/GenBank/DDBJ whole genome shotgun (WGS) entry which is preliminary data.</text>
</comment>
<evidence type="ECO:0008006" key="11">
    <source>
        <dbReference type="Google" id="ProtNLM"/>
    </source>
</evidence>
<keyword evidence="4" id="KW-0653">Protein transport</keyword>
<dbReference type="AlphaFoldDB" id="A0A8H7KHE5"/>
<sequence length="97" mass="10805">MFLIGTILQVSLLLVNAIAILNEERFLARIGWVSTSRLRTHSANAGYNHPYEQNGYGNEDVGIKARLIDLIGAVRTLMRIPLIAINVAVILYELVWG</sequence>
<feature type="chain" id="PRO_5034003444" description="Yos1-like protein" evidence="8">
    <location>
        <begin position="18"/>
        <end position="97"/>
    </location>
</feature>
<organism evidence="9 10">
    <name type="scientific">Agaricus bisporus var. burnettii</name>
    <dbReference type="NCBI Taxonomy" id="192524"/>
    <lineage>
        <taxon>Eukaryota</taxon>
        <taxon>Fungi</taxon>
        <taxon>Dikarya</taxon>
        <taxon>Basidiomycota</taxon>
        <taxon>Agaricomycotina</taxon>
        <taxon>Agaricomycetes</taxon>
        <taxon>Agaricomycetidae</taxon>
        <taxon>Agaricales</taxon>
        <taxon>Agaricineae</taxon>
        <taxon>Agaricaceae</taxon>
        <taxon>Agaricus</taxon>
    </lineage>
</organism>
<dbReference type="GO" id="GO:0005789">
    <property type="term" value="C:endoplasmic reticulum membrane"/>
    <property type="evidence" value="ECO:0007669"/>
    <property type="project" value="TreeGrafter"/>
</dbReference>
<evidence type="ECO:0000256" key="1">
    <source>
        <dbReference type="ARBA" id="ARBA00004370"/>
    </source>
</evidence>
<dbReference type="PANTHER" id="PTHR15858:SF0">
    <property type="entry name" value="IMMEDIATE EARLY RESPONSE 3-INTERACTING PROTEIN 1"/>
    <property type="match status" value="1"/>
</dbReference>
<comment type="subcellular location">
    <subcellularLocation>
        <location evidence="1">Membrane</location>
    </subcellularLocation>
</comment>
<proteinExistence type="inferred from homology"/>
<dbReference type="Proteomes" id="UP000629468">
    <property type="component" value="Unassembled WGS sequence"/>
</dbReference>
<keyword evidence="5" id="KW-1133">Transmembrane helix</keyword>
<evidence type="ECO:0000256" key="8">
    <source>
        <dbReference type="SAM" id="SignalP"/>
    </source>
</evidence>
<dbReference type="EMBL" id="JABXXO010000006">
    <property type="protein sequence ID" value="KAF7776161.1"/>
    <property type="molecule type" value="Genomic_DNA"/>
</dbReference>
<comment type="similarity">
    <text evidence="7">Belongs to the YOS1 family.</text>
</comment>
<dbReference type="GO" id="GO:0030134">
    <property type="term" value="C:COPII-coated ER to Golgi transport vesicle"/>
    <property type="evidence" value="ECO:0007669"/>
    <property type="project" value="TreeGrafter"/>
</dbReference>
<evidence type="ECO:0000256" key="4">
    <source>
        <dbReference type="ARBA" id="ARBA00022927"/>
    </source>
</evidence>
<dbReference type="GO" id="GO:0015031">
    <property type="term" value="P:protein transport"/>
    <property type="evidence" value="ECO:0007669"/>
    <property type="project" value="UniProtKB-KW"/>
</dbReference>
<dbReference type="InterPro" id="IPR013880">
    <property type="entry name" value="Yos1"/>
</dbReference>
<dbReference type="PANTHER" id="PTHR15858">
    <property type="entry name" value="IMMEDIATE EARLY RESPONSE 3-INTERACTING PROTEIN 1"/>
    <property type="match status" value="1"/>
</dbReference>
<protein>
    <recommendedName>
        <fullName evidence="11">Yos1-like protein</fullName>
    </recommendedName>
</protein>
<keyword evidence="6" id="KW-0472">Membrane</keyword>
<dbReference type="GO" id="GO:0000139">
    <property type="term" value="C:Golgi membrane"/>
    <property type="evidence" value="ECO:0007669"/>
    <property type="project" value="TreeGrafter"/>
</dbReference>
<accession>A0A8H7KHE5</accession>
<dbReference type="GO" id="GO:0006888">
    <property type="term" value="P:endoplasmic reticulum to Golgi vesicle-mediated transport"/>
    <property type="evidence" value="ECO:0007669"/>
    <property type="project" value="TreeGrafter"/>
</dbReference>